<dbReference type="GeneID" id="301460245"/>
<dbReference type="AlphaFoldDB" id="S3LDE0"/>
<dbReference type="Pfam" id="PF10145">
    <property type="entry name" value="PhageMin_Tail"/>
    <property type="match status" value="1"/>
</dbReference>
<reference evidence="2 3" key="1">
    <citation type="submission" date="2013-04" db="EMBL/GenBank/DDBJ databases">
        <title>The Genome Sequence of Treponema vincentii F0403.</title>
        <authorList>
            <consortium name="The Broad Institute Genomics Platform"/>
            <person name="Earl A."/>
            <person name="Ward D."/>
            <person name="Feldgarden M."/>
            <person name="Gevers D."/>
            <person name="Leonetti C."/>
            <person name="Izard J."/>
            <person name="Walker B."/>
            <person name="Young S."/>
            <person name="Zeng Q."/>
            <person name="Gargeya S."/>
            <person name="Fitzgerald M."/>
            <person name="Haas B."/>
            <person name="Abouelleil A."/>
            <person name="Allen A.W."/>
            <person name="Alvarado L."/>
            <person name="Arachchi H.M."/>
            <person name="Berlin A.M."/>
            <person name="Chapman S.B."/>
            <person name="Gainer-Dewar J."/>
            <person name="Goldberg J."/>
            <person name="Griggs A."/>
            <person name="Gujja S."/>
            <person name="Hansen M."/>
            <person name="Howarth C."/>
            <person name="Imamovic A."/>
            <person name="Ireland A."/>
            <person name="Larimer J."/>
            <person name="McCowan C."/>
            <person name="Murphy C."/>
            <person name="Pearson M."/>
            <person name="Poon T.W."/>
            <person name="Priest M."/>
            <person name="Roberts A."/>
            <person name="Saif S."/>
            <person name="Shea T."/>
            <person name="Sisk P."/>
            <person name="Sykes S."/>
            <person name="Wortman J."/>
            <person name="Nusbaum C."/>
            <person name="Birren B."/>
        </authorList>
    </citation>
    <scope>NUCLEOTIDE SEQUENCE [LARGE SCALE GENOMIC DNA]</scope>
    <source>
        <strain evidence="2 3">F0403</strain>
    </source>
</reference>
<evidence type="ECO:0000313" key="2">
    <source>
        <dbReference type="EMBL" id="EPF47760.1"/>
    </source>
</evidence>
<name>S3LDE0_9SPIR</name>
<dbReference type="HOGENOM" id="CLU_027404_0_0_12"/>
<sequence length="672" mass="69504">MADVKARVLLTLKDLYSKELGKMGTATKKFSSDTLAAVNKIDSVFSGMKTKLGAIGVSLSLGAASNQIIDLDARLTRMGMTADASAEQINALKQKIFEAAQDPNIKIDPSKIVDALDVVMTKTGSLEYVEANIKNIAVALQASGAAGEEMGDVFSEFQKKGFAAAEISQLMDDLVKQGDQGEYTFQKFAKTGKAVLSSYSTIGSTVEDVKKLNAVMQILVADTKNEELAATALDAVIAELSDPNKQEKLGIIGVRVRDSAGEFRDLAEIMDDVLAVAQKEGNIDFLSEVFGVTSMKAVRAFQNYGKNYKKLTEGLGDTTGALEAKSARMAGTMKANLQNLQTTFLKFADTNLAKPLERLNDLLSYLSEKPERLEKVFNTIKYGLSAIVAVKGLAKVSGFIGSISSGIRTLTGGSMQAALGGALPGNGAGAASGLPVFVTNMEQGGMGASNGLSQAASGGAAGTPTLGGIMDANAQNFRNGAIQMGVLQTVTTGMVKTLAAIDEVRSINADDSLSGKEKAQKKGGAIGDAIGTTVGTGLGVAAGAFAAGKIGAAIGTFIAPGIGTAIGGAIGMAGGGLVGWLGGKLGRTVGEKIGEAVGKDEVIPESAAVREELESVQQLPAAPVTAELTGNAVMDLNINLSGERPTVSAKVQRNSTPFQYNTGRIQEAREAF</sequence>
<dbReference type="Proteomes" id="UP000014605">
    <property type="component" value="Unassembled WGS sequence"/>
</dbReference>
<gene>
    <name evidence="2" type="ORF">HMPREF1222_00019</name>
</gene>
<organism evidence="2 3">
    <name type="scientific">Treponema vincentii F0403</name>
    <dbReference type="NCBI Taxonomy" id="1125702"/>
    <lineage>
        <taxon>Bacteria</taxon>
        <taxon>Pseudomonadati</taxon>
        <taxon>Spirochaetota</taxon>
        <taxon>Spirochaetia</taxon>
        <taxon>Spirochaetales</taxon>
        <taxon>Treponemataceae</taxon>
        <taxon>Treponema</taxon>
    </lineage>
</organism>
<dbReference type="EMBL" id="ATFC01000001">
    <property type="protein sequence ID" value="EPF47760.1"/>
    <property type="molecule type" value="Genomic_DNA"/>
</dbReference>
<feature type="domain" description="Phage tail tape measure protein" evidence="1">
    <location>
        <begin position="131"/>
        <end position="278"/>
    </location>
</feature>
<accession>S3LDE0</accession>
<comment type="caution">
    <text evidence="2">The sequence shown here is derived from an EMBL/GenBank/DDBJ whole genome shotgun (WGS) entry which is preliminary data.</text>
</comment>
<dbReference type="RefSeq" id="WP_016517667.1">
    <property type="nucleotide sequence ID" value="NZ_KE332512.1"/>
</dbReference>
<protein>
    <recommendedName>
        <fullName evidence="1">Phage tail tape measure protein domain-containing protein</fullName>
    </recommendedName>
</protein>
<dbReference type="InterPro" id="IPR010090">
    <property type="entry name" value="Phage_tape_meas"/>
</dbReference>
<evidence type="ECO:0000313" key="3">
    <source>
        <dbReference type="Proteomes" id="UP000014605"/>
    </source>
</evidence>
<proteinExistence type="predicted"/>
<dbReference type="PATRIC" id="fig|1125702.3.peg.18"/>
<keyword evidence="3" id="KW-1185">Reference proteome</keyword>
<evidence type="ECO:0000259" key="1">
    <source>
        <dbReference type="Pfam" id="PF10145"/>
    </source>
</evidence>